<proteinExistence type="predicted"/>
<protein>
    <submittedName>
        <fullName evidence="1">Uncharacterized protein</fullName>
    </submittedName>
</protein>
<keyword evidence="2" id="KW-1185">Reference proteome</keyword>
<dbReference type="AlphaFoldDB" id="A0AAE1C0Q3"/>
<dbReference type="EMBL" id="JAWQEG010005172">
    <property type="protein sequence ID" value="KAK3858904.1"/>
    <property type="molecule type" value="Genomic_DNA"/>
</dbReference>
<organism evidence="1 2">
    <name type="scientific">Petrolisthes cinctipes</name>
    <name type="common">Flat porcelain crab</name>
    <dbReference type="NCBI Taxonomy" id="88211"/>
    <lineage>
        <taxon>Eukaryota</taxon>
        <taxon>Metazoa</taxon>
        <taxon>Ecdysozoa</taxon>
        <taxon>Arthropoda</taxon>
        <taxon>Crustacea</taxon>
        <taxon>Multicrustacea</taxon>
        <taxon>Malacostraca</taxon>
        <taxon>Eumalacostraca</taxon>
        <taxon>Eucarida</taxon>
        <taxon>Decapoda</taxon>
        <taxon>Pleocyemata</taxon>
        <taxon>Anomura</taxon>
        <taxon>Galatheoidea</taxon>
        <taxon>Porcellanidae</taxon>
        <taxon>Petrolisthes</taxon>
    </lineage>
</organism>
<name>A0AAE1C0Q3_PETCI</name>
<evidence type="ECO:0000313" key="1">
    <source>
        <dbReference type="EMBL" id="KAK3858904.1"/>
    </source>
</evidence>
<sequence>MDPNMQAYSITRSTATIHRPPLLLQHAINATTLKLHYAIDATTPTRFGSTTLATCEHITINLHSFIYNLSLHNLRHMGRGSTVVCRDHTLASHASLPRRWRNLCCARTHRMPQIHEPVHQSTPSFLLHLVGCGRTFRCGG</sequence>
<accession>A0AAE1C0Q3</accession>
<dbReference type="Proteomes" id="UP001286313">
    <property type="component" value="Unassembled WGS sequence"/>
</dbReference>
<reference evidence="1" key="1">
    <citation type="submission" date="2023-10" db="EMBL/GenBank/DDBJ databases">
        <title>Genome assemblies of two species of porcelain crab, Petrolisthes cinctipes and Petrolisthes manimaculis (Anomura: Porcellanidae).</title>
        <authorList>
            <person name="Angst P."/>
        </authorList>
    </citation>
    <scope>NUCLEOTIDE SEQUENCE</scope>
    <source>
        <strain evidence="1">PB745_01</strain>
        <tissue evidence="1">Gill</tissue>
    </source>
</reference>
<comment type="caution">
    <text evidence="1">The sequence shown here is derived from an EMBL/GenBank/DDBJ whole genome shotgun (WGS) entry which is preliminary data.</text>
</comment>
<evidence type="ECO:0000313" key="2">
    <source>
        <dbReference type="Proteomes" id="UP001286313"/>
    </source>
</evidence>
<gene>
    <name evidence="1" type="ORF">Pcinc_034937</name>
</gene>